<evidence type="ECO:0000256" key="1">
    <source>
        <dbReference type="SAM" id="Coils"/>
    </source>
</evidence>
<sequence length="198" mass="21535">MNDALMIGVILTLVFGAIIFYLYNRLSMTEKKLGLFEGVLTDLKVMMDAAPYATGPPPSHMAEFEPSPEYLNAISAPVPLQNEEMEEVEEYQQTLEQALETATELESRTLHIDDAAGGQNAGSLGQPVNVTKLSPDLDSMTVKELHGLAKEKGVTVPAGTRRKEIIELLKKSEQNTMLDGPTPSSEGSPLDMAEEVTL</sequence>
<dbReference type="AlphaFoldDB" id="A0A6C0K7K2"/>
<protein>
    <recommendedName>
        <fullName evidence="4">Rho termination factor-like N-terminal domain-containing protein</fullName>
    </recommendedName>
</protein>
<organism evidence="5">
    <name type="scientific">viral metagenome</name>
    <dbReference type="NCBI Taxonomy" id="1070528"/>
    <lineage>
        <taxon>unclassified sequences</taxon>
        <taxon>metagenomes</taxon>
        <taxon>organismal metagenomes</taxon>
    </lineage>
</organism>
<feature type="transmembrane region" description="Helical" evidence="3">
    <location>
        <begin position="6"/>
        <end position="23"/>
    </location>
</feature>
<keyword evidence="3" id="KW-1133">Transmembrane helix</keyword>
<feature type="coiled-coil region" evidence="1">
    <location>
        <begin position="81"/>
        <end position="108"/>
    </location>
</feature>
<name>A0A6C0K7K2_9ZZZZ</name>
<dbReference type="Pfam" id="PF07498">
    <property type="entry name" value="Rho_N"/>
    <property type="match status" value="1"/>
</dbReference>
<proteinExistence type="predicted"/>
<feature type="compositionally biased region" description="Polar residues" evidence="2">
    <location>
        <begin position="174"/>
        <end position="187"/>
    </location>
</feature>
<evidence type="ECO:0000313" key="5">
    <source>
        <dbReference type="EMBL" id="QHU12248.1"/>
    </source>
</evidence>
<reference evidence="5" key="1">
    <citation type="journal article" date="2020" name="Nature">
        <title>Giant virus diversity and host interactions through global metagenomics.</title>
        <authorList>
            <person name="Schulz F."/>
            <person name="Roux S."/>
            <person name="Paez-Espino D."/>
            <person name="Jungbluth S."/>
            <person name="Walsh D.A."/>
            <person name="Denef V.J."/>
            <person name="McMahon K.D."/>
            <person name="Konstantinidis K.T."/>
            <person name="Eloe-Fadrosh E.A."/>
            <person name="Kyrpides N.C."/>
            <person name="Woyke T."/>
        </authorList>
    </citation>
    <scope>NUCLEOTIDE SEQUENCE</scope>
    <source>
        <strain evidence="5">GVMAG-S-1101171-110</strain>
    </source>
</reference>
<evidence type="ECO:0000256" key="3">
    <source>
        <dbReference type="SAM" id="Phobius"/>
    </source>
</evidence>
<feature type="region of interest" description="Disordered" evidence="2">
    <location>
        <begin position="172"/>
        <end position="198"/>
    </location>
</feature>
<keyword evidence="1" id="KW-0175">Coiled coil</keyword>
<accession>A0A6C0K7K2</accession>
<keyword evidence="3" id="KW-0472">Membrane</keyword>
<dbReference type="InterPro" id="IPR011112">
    <property type="entry name" value="Rho-like_N"/>
</dbReference>
<evidence type="ECO:0000259" key="4">
    <source>
        <dbReference type="SMART" id="SM00959"/>
    </source>
</evidence>
<keyword evidence="3" id="KW-0812">Transmembrane</keyword>
<dbReference type="GO" id="GO:0006353">
    <property type="term" value="P:DNA-templated transcription termination"/>
    <property type="evidence" value="ECO:0007669"/>
    <property type="project" value="InterPro"/>
</dbReference>
<feature type="domain" description="Rho termination factor-like N-terminal" evidence="4">
    <location>
        <begin position="136"/>
        <end position="176"/>
    </location>
</feature>
<dbReference type="EMBL" id="MN740798">
    <property type="protein sequence ID" value="QHU12248.1"/>
    <property type="molecule type" value="Genomic_DNA"/>
</dbReference>
<evidence type="ECO:0000256" key="2">
    <source>
        <dbReference type="SAM" id="MobiDB-lite"/>
    </source>
</evidence>
<dbReference type="SMART" id="SM00959">
    <property type="entry name" value="Rho_N"/>
    <property type="match status" value="1"/>
</dbReference>